<name>A0A5C4TFP7_9BACL</name>
<dbReference type="SUPFAM" id="SSF55729">
    <property type="entry name" value="Acyl-CoA N-acyltransferases (Nat)"/>
    <property type="match status" value="1"/>
</dbReference>
<proteinExistence type="predicted"/>
<dbReference type="AlphaFoldDB" id="A0A5C4TFP7"/>
<evidence type="ECO:0000259" key="1">
    <source>
        <dbReference type="PROSITE" id="PS51186"/>
    </source>
</evidence>
<gene>
    <name evidence="2" type="ORF">FE784_03320</name>
</gene>
<dbReference type="InterPro" id="IPR016181">
    <property type="entry name" value="Acyl_CoA_acyltransferase"/>
</dbReference>
<reference evidence="2 3" key="1">
    <citation type="submission" date="2019-05" db="EMBL/GenBank/DDBJ databases">
        <title>We sequenced the genome of Paenibacillus hemerocallicola KCTC 33185 for further insight into its adaptation and study the phylogeny of Paenibacillus.</title>
        <authorList>
            <person name="Narsing Rao M.P."/>
        </authorList>
    </citation>
    <scope>NUCLEOTIDE SEQUENCE [LARGE SCALE GENOMIC DNA]</scope>
    <source>
        <strain evidence="2 3">KCTC 33185</strain>
    </source>
</reference>
<keyword evidence="3" id="KW-1185">Reference proteome</keyword>
<accession>A0A5C4TFP7</accession>
<dbReference type="Proteomes" id="UP000307943">
    <property type="component" value="Unassembled WGS sequence"/>
</dbReference>
<dbReference type="PROSITE" id="PS51186">
    <property type="entry name" value="GNAT"/>
    <property type="match status" value="1"/>
</dbReference>
<evidence type="ECO:0000313" key="3">
    <source>
        <dbReference type="Proteomes" id="UP000307943"/>
    </source>
</evidence>
<evidence type="ECO:0000313" key="2">
    <source>
        <dbReference type="EMBL" id="TNJ67871.1"/>
    </source>
</evidence>
<dbReference type="EMBL" id="VDCQ01000003">
    <property type="protein sequence ID" value="TNJ67871.1"/>
    <property type="molecule type" value="Genomic_DNA"/>
</dbReference>
<dbReference type="Gene3D" id="3.40.630.30">
    <property type="match status" value="1"/>
</dbReference>
<sequence length="201" mass="22849">MEIKRASELGEMARKKISEVFVDAFGKELQFFTKDKKILADAIEHMFVLDAFYVAVVDGEIAGITTCTNGPVLCIDHNKKELRKHLGFYKGTIASMVFKREFQKPSLETGEDIASVGFVATSGKYRRKGVATAIMNHLFALPQYREYVLEGVADTNTSALKLYEKLGFKEFKRIKQKHTKISGINYYVYMKYVSNDSERTT</sequence>
<dbReference type="GO" id="GO:0016747">
    <property type="term" value="F:acyltransferase activity, transferring groups other than amino-acyl groups"/>
    <property type="evidence" value="ECO:0007669"/>
    <property type="project" value="InterPro"/>
</dbReference>
<protein>
    <submittedName>
        <fullName evidence="2">GNAT family N-acetyltransferase</fullName>
    </submittedName>
</protein>
<organism evidence="2 3">
    <name type="scientific">Paenibacillus hemerocallicola</name>
    <dbReference type="NCBI Taxonomy" id="1172614"/>
    <lineage>
        <taxon>Bacteria</taxon>
        <taxon>Bacillati</taxon>
        <taxon>Bacillota</taxon>
        <taxon>Bacilli</taxon>
        <taxon>Bacillales</taxon>
        <taxon>Paenibacillaceae</taxon>
        <taxon>Paenibacillus</taxon>
    </lineage>
</organism>
<dbReference type="Pfam" id="PF00583">
    <property type="entry name" value="Acetyltransf_1"/>
    <property type="match status" value="1"/>
</dbReference>
<keyword evidence="2" id="KW-0808">Transferase</keyword>
<dbReference type="OrthoDB" id="9799092at2"/>
<comment type="caution">
    <text evidence="2">The sequence shown here is derived from an EMBL/GenBank/DDBJ whole genome shotgun (WGS) entry which is preliminary data.</text>
</comment>
<dbReference type="InterPro" id="IPR000182">
    <property type="entry name" value="GNAT_dom"/>
</dbReference>
<feature type="domain" description="N-acetyltransferase" evidence="1">
    <location>
        <begin position="1"/>
        <end position="191"/>
    </location>
</feature>